<comment type="function">
    <text evidence="2">Destroys radicals which are normally produced within the cells and which are toxic to biological systems. May play a role in favoring mycobacterial survival in phagocytes.</text>
</comment>
<dbReference type="EC" id="1.15.1.1" evidence="3"/>
<keyword evidence="6" id="KW-1185">Reference proteome</keyword>
<evidence type="ECO:0000259" key="4">
    <source>
        <dbReference type="Pfam" id="PF00080"/>
    </source>
</evidence>
<keyword evidence="3" id="KW-0479">Metal-binding</keyword>
<dbReference type="SUPFAM" id="SSF49329">
    <property type="entry name" value="Cu,Zn superoxide dismutase-like"/>
    <property type="match status" value="1"/>
</dbReference>
<dbReference type="Proteomes" id="UP001301012">
    <property type="component" value="Unassembled WGS sequence"/>
</dbReference>
<dbReference type="InterPro" id="IPR036423">
    <property type="entry name" value="SOD-like_Cu/Zn_dom_sf"/>
</dbReference>
<feature type="domain" description="Superoxide dismutase copper/zinc binding" evidence="4">
    <location>
        <begin position="38"/>
        <end position="165"/>
    </location>
</feature>
<comment type="cofactor">
    <cofactor evidence="3">
        <name>Cu cation</name>
        <dbReference type="ChEBI" id="CHEBI:23378"/>
    </cofactor>
    <text evidence="3">Binds 1 copper ion per subunit.</text>
</comment>
<dbReference type="InterPro" id="IPR018152">
    <property type="entry name" value="SOD_Cu/Zn_BS"/>
</dbReference>
<keyword evidence="3" id="KW-0560">Oxidoreductase</keyword>
<accession>A0ABT7EAH3</accession>
<dbReference type="Pfam" id="PF00080">
    <property type="entry name" value="Sod_Cu"/>
    <property type="match status" value="1"/>
</dbReference>
<protein>
    <recommendedName>
        <fullName evidence="3">Superoxide dismutase [Cu-Zn]</fullName>
        <ecNumber evidence="3">1.15.1.1</ecNumber>
    </recommendedName>
</protein>
<keyword evidence="3" id="KW-0862">Zinc</keyword>
<dbReference type="EMBL" id="JASKYM010000004">
    <property type="protein sequence ID" value="MDK2563915.1"/>
    <property type="molecule type" value="Genomic_DNA"/>
</dbReference>
<evidence type="ECO:0000256" key="3">
    <source>
        <dbReference type="RuleBase" id="RU000393"/>
    </source>
</evidence>
<reference evidence="5 6" key="1">
    <citation type="submission" date="2023-05" db="EMBL/GenBank/DDBJ databases">
        <title>Rombocin, a short stable natural nisin variant, displays selective antimicrobial activity against Listeria monocytogenes and employs dual mode of action to kill target bacterial strains.</title>
        <authorList>
            <person name="Wambui J."/>
            <person name="Stephan R."/>
            <person name="Kuipers O.P."/>
        </authorList>
    </citation>
    <scope>NUCLEOTIDE SEQUENCE [LARGE SCALE GENOMIC DNA]</scope>
    <source>
        <strain evidence="5 6">RC002</strain>
    </source>
</reference>
<dbReference type="RefSeq" id="WP_284132852.1">
    <property type="nucleotide sequence ID" value="NZ_JASKYM010000004.1"/>
</dbReference>
<comment type="cofactor">
    <cofactor evidence="3">
        <name>Zn(2+)</name>
        <dbReference type="ChEBI" id="CHEBI:29105"/>
    </cofactor>
    <text evidence="3">Binds 1 zinc ion per subunit.</text>
</comment>
<evidence type="ECO:0000256" key="1">
    <source>
        <dbReference type="ARBA" id="ARBA00010457"/>
    </source>
</evidence>
<dbReference type="InterPro" id="IPR024134">
    <property type="entry name" value="SOD_Cu/Zn_/chaperone"/>
</dbReference>
<proteinExistence type="inferred from homology"/>
<gene>
    <name evidence="5" type="ORF">QOZ84_10165</name>
</gene>
<evidence type="ECO:0000256" key="2">
    <source>
        <dbReference type="ARBA" id="ARBA00024900"/>
    </source>
</evidence>
<name>A0ABT7EAH3_9FIRM</name>
<dbReference type="Gene3D" id="2.60.40.200">
    <property type="entry name" value="Superoxide dismutase, copper/zinc binding domain"/>
    <property type="match status" value="1"/>
</dbReference>
<evidence type="ECO:0000313" key="6">
    <source>
        <dbReference type="Proteomes" id="UP001301012"/>
    </source>
</evidence>
<comment type="caution">
    <text evidence="5">The sequence shown here is derived from an EMBL/GenBank/DDBJ whole genome shotgun (WGS) entry which is preliminary data.</text>
</comment>
<dbReference type="PANTHER" id="PTHR10003">
    <property type="entry name" value="SUPEROXIDE DISMUTASE CU-ZN -RELATED"/>
    <property type="match status" value="1"/>
</dbReference>
<sequence length="167" mass="18089">MANSCPHYDIKKIFSGYNQSIPDAYAKIRGGPLAPCIRGAIYLYQLDGGVYVRAVITGIPNINNQTSSFHGLHIHEVGDCSVGDEKDPFTSAKSHYNPTNTKHPMHAGDLPPMLSADGVGMLSTFTNRFTVDEVIGKAFILHEGYDDFTSQPSGNAGNRWACGVITK</sequence>
<keyword evidence="3" id="KW-0186">Copper</keyword>
<dbReference type="InterPro" id="IPR001424">
    <property type="entry name" value="SOD_Cu_Zn_dom"/>
</dbReference>
<organism evidence="5 6">
    <name type="scientific">Romboutsia sedimentorum</name>
    <dbReference type="NCBI Taxonomy" id="1368474"/>
    <lineage>
        <taxon>Bacteria</taxon>
        <taxon>Bacillati</taxon>
        <taxon>Bacillota</taxon>
        <taxon>Clostridia</taxon>
        <taxon>Peptostreptococcales</taxon>
        <taxon>Peptostreptococcaceae</taxon>
        <taxon>Romboutsia</taxon>
    </lineage>
</organism>
<comment type="catalytic activity">
    <reaction evidence="3">
        <text>2 superoxide + 2 H(+) = H2O2 + O2</text>
        <dbReference type="Rhea" id="RHEA:20696"/>
        <dbReference type="ChEBI" id="CHEBI:15378"/>
        <dbReference type="ChEBI" id="CHEBI:15379"/>
        <dbReference type="ChEBI" id="CHEBI:16240"/>
        <dbReference type="ChEBI" id="CHEBI:18421"/>
        <dbReference type="EC" id="1.15.1.1"/>
    </reaction>
</comment>
<evidence type="ECO:0000313" key="5">
    <source>
        <dbReference type="EMBL" id="MDK2563915.1"/>
    </source>
</evidence>
<comment type="similarity">
    <text evidence="1 3">Belongs to the Cu-Zn superoxide dismutase family.</text>
</comment>
<dbReference type="PROSITE" id="PS00332">
    <property type="entry name" value="SOD_CU_ZN_2"/>
    <property type="match status" value="1"/>
</dbReference>